<comment type="caution">
    <text evidence="7">The sequence shown here is derived from an EMBL/GenBank/DDBJ whole genome shotgun (WGS) entry which is preliminary data.</text>
</comment>
<evidence type="ECO:0000259" key="6">
    <source>
        <dbReference type="PROSITE" id="PS50850"/>
    </source>
</evidence>
<feature type="transmembrane region" description="Helical" evidence="5">
    <location>
        <begin position="232"/>
        <end position="255"/>
    </location>
</feature>
<dbReference type="PANTHER" id="PTHR23501:SF154">
    <property type="entry name" value="MULTIDRUG-EFFLUX TRANSPORTER RV1634-RELATED"/>
    <property type="match status" value="1"/>
</dbReference>
<dbReference type="EMBL" id="PKIZ01000009">
    <property type="protein sequence ID" value="PKZ41770.1"/>
    <property type="molecule type" value="Genomic_DNA"/>
</dbReference>
<feature type="domain" description="Major facilitator superfamily (MFS) profile" evidence="6">
    <location>
        <begin position="17"/>
        <end position="445"/>
    </location>
</feature>
<dbReference type="Pfam" id="PF07690">
    <property type="entry name" value="MFS_1"/>
    <property type="match status" value="1"/>
</dbReference>
<dbReference type="GO" id="GO:0005886">
    <property type="term" value="C:plasma membrane"/>
    <property type="evidence" value="ECO:0007669"/>
    <property type="project" value="UniProtKB-SubCell"/>
</dbReference>
<dbReference type="Gene3D" id="1.20.1250.20">
    <property type="entry name" value="MFS general substrate transporter like domains"/>
    <property type="match status" value="1"/>
</dbReference>
<dbReference type="SUPFAM" id="SSF103473">
    <property type="entry name" value="MFS general substrate transporter"/>
    <property type="match status" value="1"/>
</dbReference>
<feature type="transmembrane region" description="Helical" evidence="5">
    <location>
        <begin position="52"/>
        <end position="73"/>
    </location>
</feature>
<feature type="transmembrane region" description="Helical" evidence="5">
    <location>
        <begin position="85"/>
        <end position="107"/>
    </location>
</feature>
<name>A0A2I1PAY8_9MICO</name>
<dbReference type="InterPro" id="IPR036259">
    <property type="entry name" value="MFS_trans_sf"/>
</dbReference>
<feature type="transmembrane region" description="Helical" evidence="5">
    <location>
        <begin position="328"/>
        <end position="346"/>
    </location>
</feature>
<feature type="transmembrane region" description="Helical" evidence="5">
    <location>
        <begin position="294"/>
        <end position="316"/>
    </location>
</feature>
<evidence type="ECO:0000256" key="3">
    <source>
        <dbReference type="ARBA" id="ARBA00022989"/>
    </source>
</evidence>
<dbReference type="InterPro" id="IPR020846">
    <property type="entry name" value="MFS_dom"/>
</dbReference>
<keyword evidence="2 5" id="KW-0812">Transmembrane</keyword>
<protein>
    <submittedName>
        <fullName evidence="7">MFS transporter</fullName>
    </submittedName>
</protein>
<keyword evidence="4 5" id="KW-0472">Membrane</keyword>
<feature type="transmembrane region" description="Helical" evidence="5">
    <location>
        <begin position="172"/>
        <end position="193"/>
    </location>
</feature>
<proteinExistence type="predicted"/>
<feature type="transmembrane region" description="Helical" evidence="5">
    <location>
        <begin position="113"/>
        <end position="134"/>
    </location>
</feature>
<dbReference type="PANTHER" id="PTHR23501">
    <property type="entry name" value="MAJOR FACILITATOR SUPERFAMILY"/>
    <property type="match status" value="1"/>
</dbReference>
<evidence type="ECO:0000313" key="8">
    <source>
        <dbReference type="Proteomes" id="UP000234206"/>
    </source>
</evidence>
<dbReference type="Proteomes" id="UP000234206">
    <property type="component" value="Unassembled WGS sequence"/>
</dbReference>
<gene>
    <name evidence="7" type="ORF">CYJ76_05835</name>
</gene>
<dbReference type="GO" id="GO:0022857">
    <property type="term" value="F:transmembrane transporter activity"/>
    <property type="evidence" value="ECO:0007669"/>
    <property type="project" value="InterPro"/>
</dbReference>
<dbReference type="RefSeq" id="WP_101849511.1">
    <property type="nucleotide sequence ID" value="NZ_PKIZ01000009.1"/>
</dbReference>
<dbReference type="AlphaFoldDB" id="A0A2I1PAY8"/>
<feature type="transmembrane region" description="Helical" evidence="5">
    <location>
        <begin position="419"/>
        <end position="437"/>
    </location>
</feature>
<evidence type="ECO:0000256" key="1">
    <source>
        <dbReference type="ARBA" id="ARBA00004651"/>
    </source>
</evidence>
<feature type="transmembrane region" description="Helical" evidence="5">
    <location>
        <begin position="205"/>
        <end position="226"/>
    </location>
</feature>
<dbReference type="OrthoDB" id="9778875at2"/>
<feature type="transmembrane region" description="Helical" evidence="5">
    <location>
        <begin position="141"/>
        <end position="160"/>
    </location>
</feature>
<evidence type="ECO:0000256" key="5">
    <source>
        <dbReference type="SAM" id="Phobius"/>
    </source>
</evidence>
<keyword evidence="3 5" id="KW-1133">Transmembrane helix</keyword>
<feature type="transmembrane region" description="Helical" evidence="5">
    <location>
        <begin position="12"/>
        <end position="32"/>
    </location>
</feature>
<keyword evidence="8" id="KW-1185">Reference proteome</keyword>
<dbReference type="InterPro" id="IPR011701">
    <property type="entry name" value="MFS"/>
</dbReference>
<evidence type="ECO:0000256" key="2">
    <source>
        <dbReference type="ARBA" id="ARBA00022692"/>
    </source>
</evidence>
<accession>A0A2I1PAY8</accession>
<evidence type="ECO:0000313" key="7">
    <source>
        <dbReference type="EMBL" id="PKZ41770.1"/>
    </source>
</evidence>
<organism evidence="7 8">
    <name type="scientific">Kytococcus schroeteri</name>
    <dbReference type="NCBI Taxonomy" id="138300"/>
    <lineage>
        <taxon>Bacteria</taxon>
        <taxon>Bacillati</taxon>
        <taxon>Actinomycetota</taxon>
        <taxon>Actinomycetes</taxon>
        <taxon>Micrococcales</taxon>
        <taxon>Kytococcaceae</taxon>
        <taxon>Kytococcus</taxon>
    </lineage>
</organism>
<reference evidence="7 8" key="1">
    <citation type="submission" date="2017-12" db="EMBL/GenBank/DDBJ databases">
        <title>Phylogenetic diversity of female urinary microbiome.</title>
        <authorList>
            <person name="Thomas-White K."/>
            <person name="Wolfe A.J."/>
        </authorList>
    </citation>
    <scope>NUCLEOTIDE SEQUENCE [LARGE SCALE GENOMIC DNA]</scope>
    <source>
        <strain evidence="7 8">UMB1298</strain>
    </source>
</reference>
<dbReference type="PROSITE" id="PS50850">
    <property type="entry name" value="MFS"/>
    <property type="match status" value="1"/>
</dbReference>
<comment type="subcellular location">
    <subcellularLocation>
        <location evidence="1">Cell membrane</location>
        <topology evidence="1">Multi-pass membrane protein</topology>
    </subcellularLocation>
</comment>
<sequence length="445" mass="44964">MPTTDARHPGLIATVGILLVAGLAGLEATIAFETYAVTTSLPSVVDALAAPAWYSAAFAATLITSVTGMVLAGPWCDRVGARPPLLTAIALFVTGVLMCALAGHIGVFVLGRLVQGVGVGMAAVTVYAIASATVPQEHHPALFGVVNAAWVVPSLAGPVVSGLLTEHLGWRWVYGSVAVVAVLSAVGLLVGLHGRDTRPAGDQDVRIPWGWAVAASAAVLAMSVAGGSRAGWGLLALGLSFVAVLAVLTRLLPAGTLRGRHGVPRLVALRSLLAASAYTTETYVPLFLQRDRGVPIVVSGLALAGSAVGWAVGAWWQSRHSRSATASMVPAALLVLCGPVATGVVIATGWPWWPVSVGVALAGLGMGVAYPQISSQALALSPRREHGRVGSSLQLGEACAVAATLALGGAAQAHLDHGLAWTYVGLAGIGALAALVARGARESAA</sequence>
<evidence type="ECO:0000256" key="4">
    <source>
        <dbReference type="ARBA" id="ARBA00023136"/>
    </source>
</evidence>